<dbReference type="EC" id="2.4.2.21" evidence="3 10"/>
<evidence type="ECO:0000256" key="2">
    <source>
        <dbReference type="ARBA" id="ARBA00007110"/>
    </source>
</evidence>
<dbReference type="FunFam" id="3.40.50.10210:FF:000001">
    <property type="entry name" value="Nicotinate-nucleotide--dimethylbenzimidazole phosphoribosyltransferase"/>
    <property type="match status" value="1"/>
</dbReference>
<feature type="active site" description="Proton acceptor" evidence="10">
    <location>
        <position position="329"/>
    </location>
</feature>
<keyword evidence="5 10" id="KW-0169">Cobalamin biosynthesis</keyword>
<dbReference type="AlphaFoldDB" id="A0A1H2PST1"/>
<dbReference type="CDD" id="cd02439">
    <property type="entry name" value="DMB-PRT_CobT"/>
    <property type="match status" value="1"/>
</dbReference>
<evidence type="ECO:0000256" key="9">
    <source>
        <dbReference type="ARBA" id="ARBA00047340"/>
    </source>
</evidence>
<evidence type="ECO:0000313" key="12">
    <source>
        <dbReference type="Proteomes" id="UP000243719"/>
    </source>
</evidence>
<dbReference type="PANTHER" id="PTHR43463">
    <property type="entry name" value="NICOTINATE-NUCLEOTIDE--DIMETHYLBENZIMIDAZOLE PHOSPHORIBOSYLTRANSFERASE"/>
    <property type="match status" value="1"/>
</dbReference>
<dbReference type="Gene3D" id="1.10.1610.10">
    <property type="match status" value="1"/>
</dbReference>
<dbReference type="Gene3D" id="3.40.50.10210">
    <property type="match status" value="1"/>
</dbReference>
<dbReference type="NCBIfam" id="TIGR03160">
    <property type="entry name" value="cobT_DBIPRT"/>
    <property type="match status" value="1"/>
</dbReference>
<dbReference type="InterPro" id="IPR003200">
    <property type="entry name" value="Nict_dMeBzImd_PRibTrfase"/>
</dbReference>
<dbReference type="PANTHER" id="PTHR43463:SF1">
    <property type="entry name" value="NICOTINATE-NUCLEOTIDE--DIMETHYLBENZIMIDAZOLE PHOSPHORIBOSYLTRANSFERASE"/>
    <property type="match status" value="1"/>
</dbReference>
<comment type="catalytic activity">
    <reaction evidence="9 10">
        <text>5,6-dimethylbenzimidazole + nicotinate beta-D-ribonucleotide = alpha-ribazole 5'-phosphate + nicotinate + H(+)</text>
        <dbReference type="Rhea" id="RHEA:11196"/>
        <dbReference type="ChEBI" id="CHEBI:15378"/>
        <dbReference type="ChEBI" id="CHEBI:15890"/>
        <dbReference type="ChEBI" id="CHEBI:32544"/>
        <dbReference type="ChEBI" id="CHEBI:57502"/>
        <dbReference type="ChEBI" id="CHEBI:57918"/>
        <dbReference type="EC" id="2.4.2.21"/>
    </reaction>
</comment>
<keyword evidence="6 10" id="KW-0328">Glycosyltransferase</keyword>
<keyword evidence="12" id="KW-1185">Reference proteome</keyword>
<evidence type="ECO:0000256" key="6">
    <source>
        <dbReference type="ARBA" id="ARBA00022676"/>
    </source>
</evidence>
<evidence type="ECO:0000313" key="11">
    <source>
        <dbReference type="EMBL" id="SDV49683.1"/>
    </source>
</evidence>
<evidence type="ECO:0000256" key="7">
    <source>
        <dbReference type="ARBA" id="ARBA00022679"/>
    </source>
</evidence>
<keyword evidence="7 10" id="KW-0808">Transferase</keyword>
<dbReference type="STRING" id="1770053.SAMN05216551_10948"/>
<dbReference type="InterPro" id="IPR017846">
    <property type="entry name" value="Nict_dMeBzImd_PRibTrfase_bact"/>
</dbReference>
<dbReference type="HAMAP" id="MF_00230">
    <property type="entry name" value="CobT"/>
    <property type="match status" value="1"/>
</dbReference>
<evidence type="ECO:0000256" key="10">
    <source>
        <dbReference type="HAMAP-Rule" id="MF_00230"/>
    </source>
</evidence>
<protein>
    <recommendedName>
        <fullName evidence="4 10">Nicotinate-nucleotide--dimethylbenzimidazole phosphoribosyltransferase</fullName>
        <shortName evidence="10">NN:DBI PRT</shortName>
        <ecNumber evidence="3 10">2.4.2.21</ecNumber>
    </recommendedName>
    <alternativeName>
        <fullName evidence="8 10">N(1)-alpha-phosphoribosyltransferase</fullName>
    </alternativeName>
</protein>
<dbReference type="EMBL" id="FNLO01000009">
    <property type="protein sequence ID" value="SDV49683.1"/>
    <property type="molecule type" value="Genomic_DNA"/>
</dbReference>
<evidence type="ECO:0000256" key="3">
    <source>
        <dbReference type="ARBA" id="ARBA00011991"/>
    </source>
</evidence>
<dbReference type="UniPathway" id="UPA00061">
    <property type="reaction ID" value="UER00516"/>
</dbReference>
<name>A0A1H2PST1_9BURK</name>
<dbReference type="Proteomes" id="UP000243719">
    <property type="component" value="Unassembled WGS sequence"/>
</dbReference>
<proteinExistence type="inferred from homology"/>
<dbReference type="InterPro" id="IPR036087">
    <property type="entry name" value="Nict_dMeBzImd_PRibTrfase_sf"/>
</dbReference>
<accession>A0A1H2PST1</accession>
<evidence type="ECO:0000256" key="8">
    <source>
        <dbReference type="ARBA" id="ARBA00030686"/>
    </source>
</evidence>
<evidence type="ECO:0000256" key="5">
    <source>
        <dbReference type="ARBA" id="ARBA00022573"/>
    </source>
</evidence>
<evidence type="ECO:0000256" key="1">
    <source>
        <dbReference type="ARBA" id="ARBA00005049"/>
    </source>
</evidence>
<organism evidence="11 12">
    <name type="scientific">Chitinasiproducens palmae</name>
    <dbReference type="NCBI Taxonomy" id="1770053"/>
    <lineage>
        <taxon>Bacteria</taxon>
        <taxon>Pseudomonadati</taxon>
        <taxon>Pseudomonadota</taxon>
        <taxon>Betaproteobacteria</taxon>
        <taxon>Burkholderiales</taxon>
        <taxon>Burkholderiaceae</taxon>
        <taxon>Chitinasiproducens</taxon>
    </lineage>
</organism>
<comment type="similarity">
    <text evidence="2 10">Belongs to the CobT family.</text>
</comment>
<dbReference type="NCBIfam" id="NF000996">
    <property type="entry name" value="PRK00105.1"/>
    <property type="match status" value="1"/>
</dbReference>
<dbReference type="Pfam" id="PF02277">
    <property type="entry name" value="DBI_PRT"/>
    <property type="match status" value="1"/>
</dbReference>
<comment type="pathway">
    <text evidence="1 10">Nucleoside biosynthesis; alpha-ribazole biosynthesis; alpha-ribazole from 5,6-dimethylbenzimidazole: step 1/2.</text>
</comment>
<evidence type="ECO:0000256" key="4">
    <source>
        <dbReference type="ARBA" id="ARBA00015486"/>
    </source>
</evidence>
<sequence>MSQPVHMHASPVAHLSVGVNAIAPLDLRLHDALRHAIDRKTKPLGSLGRIEGLALRIGLIQRSLRPAIVRPTLLVFAADHGIVAEGVSAFPQVVTSQMVANFLAGGAAVNVFCRSADVALEVIDAGVATPLPRDPALVSMPVGPGTRDFLHAPAMSREQLDLALRSGAARVAHHAELGCNTIGFGEMGIGNTSSAACLMSRLCDLPIDICVGRGTGVDDAGLARKRSVLARALAAHPRTDDDPLATLATFGGFEIAMIAGGMLAAAARSMVILVDGFIASAALLAAAALERRVLDYCVFAHTSRETGHRLLLERLEATPLLDLDLRLGEGTGCALAVPLLRAATAMLCEMASFESANVSDRG</sequence>
<gene>
    <name evidence="10" type="primary">cobT</name>
    <name evidence="11" type="ORF">SAMN05216551_10948</name>
</gene>
<dbReference type="GO" id="GO:0009236">
    <property type="term" value="P:cobalamin biosynthetic process"/>
    <property type="evidence" value="ECO:0007669"/>
    <property type="project" value="UniProtKB-UniRule"/>
</dbReference>
<dbReference type="InterPro" id="IPR023195">
    <property type="entry name" value="Nict_dMeBzImd_PRibTrfase_N"/>
</dbReference>
<reference evidence="11" key="1">
    <citation type="submission" date="2016-09" db="EMBL/GenBank/DDBJ databases">
        <authorList>
            <person name="Capua I."/>
            <person name="De Benedictis P."/>
            <person name="Joannis T."/>
            <person name="Lombin L.H."/>
            <person name="Cattoli G."/>
        </authorList>
    </citation>
    <scope>NUCLEOTIDE SEQUENCE [LARGE SCALE GENOMIC DNA]</scope>
    <source>
        <strain evidence="11">JS23</strain>
    </source>
</reference>
<dbReference type="SUPFAM" id="SSF52733">
    <property type="entry name" value="Nicotinate mononucleotide:5,6-dimethylbenzimidazole phosphoribosyltransferase (CobT)"/>
    <property type="match status" value="1"/>
</dbReference>
<dbReference type="GO" id="GO:0008939">
    <property type="term" value="F:nicotinate-nucleotide-dimethylbenzimidazole phosphoribosyltransferase activity"/>
    <property type="evidence" value="ECO:0007669"/>
    <property type="project" value="UniProtKB-UniRule"/>
</dbReference>
<comment type="function">
    <text evidence="10">Catalyzes the synthesis of alpha-ribazole-5'-phosphate from nicotinate mononucleotide (NAMN) and 5,6-dimethylbenzimidazole (DMB).</text>
</comment>